<dbReference type="GeneID" id="136075135"/>
<dbReference type="Proteomes" id="UP001652625">
    <property type="component" value="Chromosome 01"/>
</dbReference>
<evidence type="ECO:0000313" key="4">
    <source>
        <dbReference type="RefSeq" id="XP_065643542.1"/>
    </source>
</evidence>
<name>A0ABM4B3Z0_HYDVU</name>
<sequence>MDSLDKKKFREKRLPVLLSGCSGVKLLGVPALSYKPTKKMGPVIAKATLLEDRNCTDCVVGMVFDTTASNTGAKTAGCVSIQNLLNRPLLWLACRHHIGEIILTHEWNSLKIEISKGPNINLFLRRFKPCYYLALLFLTLSSSDIIALVIARNFKRL</sequence>
<keyword evidence="1" id="KW-0812">Transmembrane</keyword>
<protein>
    <submittedName>
        <fullName evidence="3 4">Uncharacterized protein LOC136075135 isoform X1</fullName>
    </submittedName>
</protein>
<evidence type="ECO:0000313" key="3">
    <source>
        <dbReference type="RefSeq" id="XP_065643541.1"/>
    </source>
</evidence>
<keyword evidence="1" id="KW-0472">Membrane</keyword>
<feature type="transmembrane region" description="Helical" evidence="1">
    <location>
        <begin position="130"/>
        <end position="151"/>
    </location>
</feature>
<evidence type="ECO:0000313" key="2">
    <source>
        <dbReference type="Proteomes" id="UP001652625"/>
    </source>
</evidence>
<evidence type="ECO:0000256" key="1">
    <source>
        <dbReference type="SAM" id="Phobius"/>
    </source>
</evidence>
<proteinExistence type="predicted"/>
<dbReference type="RefSeq" id="XP_065643541.1">
    <property type="nucleotide sequence ID" value="XM_065787469.1"/>
</dbReference>
<keyword evidence="2" id="KW-1185">Reference proteome</keyword>
<gene>
    <name evidence="3 4" type="primary">LOC136075135</name>
</gene>
<accession>A0ABM4B3Z0</accession>
<dbReference type="RefSeq" id="XP_065643542.1">
    <property type="nucleotide sequence ID" value="XM_065787470.1"/>
</dbReference>
<reference evidence="2 3" key="1">
    <citation type="submission" date="2025-05" db="UniProtKB">
        <authorList>
            <consortium name="RefSeq"/>
        </authorList>
    </citation>
    <scope>NUCLEOTIDE SEQUENCE [LARGE SCALE GENOMIC DNA]</scope>
</reference>
<keyword evidence="1" id="KW-1133">Transmembrane helix</keyword>
<organism evidence="2 3">
    <name type="scientific">Hydra vulgaris</name>
    <name type="common">Hydra</name>
    <name type="synonym">Hydra attenuata</name>
    <dbReference type="NCBI Taxonomy" id="6087"/>
    <lineage>
        <taxon>Eukaryota</taxon>
        <taxon>Metazoa</taxon>
        <taxon>Cnidaria</taxon>
        <taxon>Hydrozoa</taxon>
        <taxon>Hydroidolina</taxon>
        <taxon>Anthoathecata</taxon>
        <taxon>Aplanulata</taxon>
        <taxon>Hydridae</taxon>
        <taxon>Hydra</taxon>
    </lineage>
</organism>